<dbReference type="GO" id="GO:0006820">
    <property type="term" value="P:monoatomic anion transport"/>
    <property type="evidence" value="ECO:0007669"/>
    <property type="project" value="TreeGrafter"/>
</dbReference>
<accession>A0A8X7YP34</accession>
<dbReference type="GO" id="GO:0050982">
    <property type="term" value="P:detection of mechanical stimulus"/>
    <property type="evidence" value="ECO:0007669"/>
    <property type="project" value="UniProtKB-ARBA"/>
</dbReference>
<name>A0A8X7YP34_POPTO</name>
<protein>
    <recommendedName>
        <fullName evidence="9">Mechanosensitive ion channel protein</fullName>
    </recommendedName>
</protein>
<evidence type="ECO:0000256" key="11">
    <source>
        <dbReference type="SAM" id="Phobius"/>
    </source>
</evidence>
<evidence type="ECO:0000256" key="3">
    <source>
        <dbReference type="ARBA" id="ARBA00022448"/>
    </source>
</evidence>
<sequence>MEPWMKNLNEIAFLIKLVDSVKIALHNGIVELAIMEVQNQEHHKPNTDQVVLSVDQPDSKLRQSPSPQQPDSKAPLSKTLARTNTLRRLNFSKPKSRFSETNYPPPSKSSHEFEEYYQLLNPPESSTSSDEEDDEEWWEYEEGGGEEVDDAGEAKKHSKYRRRRIIKIKKRVLIEFILFLISMTCLILSLTLESLRNKVLWGLLLWKWCLMVLVIFCGRLVSVWLVGFLGFLIERNFMLREKVLYFVFGLRKSFQHCAWLGLVLLAWMSMFHDAHKRNKTLKRTFRVLIAVFVAATIWLLKILLVKVLASSFHVATFFDRMKESVFHHYILVTLSGPPLDENERETPHRLTPRHSRRLPAKQREMASPDMPISKSKRYESRRIDMERLRKLTKMTRATAWSVKRLGSYIKSSGLSTVSRTVDDFGNAESEIHSEWEARCSAQRSFKNVAKPGAKYIEEEDLLRFLKTVEVHSIFPLFEGAVETGKITKSSFRNWVVHTYVERKALAHSLNDTKTAIQQLHRLASAIMTLIIIVISLLVTGLATTKVLFVFTSQLLLVGFMFQNTCKSIFESIIFVFVMHPFDVGDRCVVDGVQMVVEEMNILTTVFLRYDAEKIYYPNSVLLTKPISNFRRSPDMGDGIDITIDVSTSVDDFNALKKAIQIYIESKPKHWNPNHTLMVCEIENGKDLKLTLCVQHTMNHQNYGEKSNRRSDLVFELKKIFDRLGIKYHLLPQPVQLTHVNTISNGGMSMQS</sequence>
<feature type="domain" description="Mechanosensitive ion channel MscS" evidence="12">
    <location>
        <begin position="566"/>
        <end position="631"/>
    </location>
</feature>
<dbReference type="OrthoDB" id="544685at2759"/>
<evidence type="ECO:0000259" key="12">
    <source>
        <dbReference type="Pfam" id="PF00924"/>
    </source>
</evidence>
<dbReference type="Pfam" id="PF00924">
    <property type="entry name" value="MS_channel_2nd"/>
    <property type="match status" value="1"/>
</dbReference>
<keyword evidence="6" id="KW-0406">Ion transport</keyword>
<comment type="caution">
    <text evidence="13">The sequence shown here is derived from an EMBL/GenBank/DDBJ whole genome shotgun (WGS) entry which is preliminary data.</text>
</comment>
<evidence type="ECO:0000256" key="2">
    <source>
        <dbReference type="ARBA" id="ARBA00008017"/>
    </source>
</evidence>
<dbReference type="InterPro" id="IPR016688">
    <property type="entry name" value="MscS-like_plants/fungi"/>
</dbReference>
<feature type="transmembrane region" description="Helical" evidence="11">
    <location>
        <begin position="204"/>
        <end position="233"/>
    </location>
</feature>
<organism evidence="13 14">
    <name type="scientific">Populus tomentosa</name>
    <name type="common">Chinese white poplar</name>
    <dbReference type="NCBI Taxonomy" id="118781"/>
    <lineage>
        <taxon>Eukaryota</taxon>
        <taxon>Viridiplantae</taxon>
        <taxon>Streptophyta</taxon>
        <taxon>Embryophyta</taxon>
        <taxon>Tracheophyta</taxon>
        <taxon>Spermatophyta</taxon>
        <taxon>Magnoliopsida</taxon>
        <taxon>eudicotyledons</taxon>
        <taxon>Gunneridae</taxon>
        <taxon>Pentapetalae</taxon>
        <taxon>rosids</taxon>
        <taxon>fabids</taxon>
        <taxon>Malpighiales</taxon>
        <taxon>Salicaceae</taxon>
        <taxon>Saliceae</taxon>
        <taxon>Populus</taxon>
    </lineage>
</organism>
<comment type="subcellular location">
    <subcellularLocation>
        <location evidence="1">Membrane</location>
        <topology evidence="1">Multi-pass membrane protein</topology>
    </subcellularLocation>
</comment>
<evidence type="ECO:0000313" key="13">
    <source>
        <dbReference type="EMBL" id="KAG6752013.1"/>
    </source>
</evidence>
<dbReference type="InterPro" id="IPR006685">
    <property type="entry name" value="MscS_channel_2nd"/>
</dbReference>
<dbReference type="Proteomes" id="UP000886885">
    <property type="component" value="Chromosome 13A"/>
</dbReference>
<feature type="region of interest" description="Disordered" evidence="10">
    <location>
        <begin position="57"/>
        <end position="79"/>
    </location>
</feature>
<dbReference type="PANTHER" id="PTHR31618:SF26">
    <property type="entry name" value="MECHANOSENSITIVE ION CHANNEL PROTEIN"/>
    <property type="match status" value="1"/>
</dbReference>
<dbReference type="PIRSF" id="PIRSF017209">
    <property type="entry name" value="Memb_At2g17000_prd"/>
    <property type="match status" value="1"/>
</dbReference>
<feature type="compositionally biased region" description="Acidic residues" evidence="10">
    <location>
        <begin position="129"/>
        <end position="151"/>
    </location>
</feature>
<evidence type="ECO:0000256" key="6">
    <source>
        <dbReference type="ARBA" id="ARBA00023065"/>
    </source>
</evidence>
<evidence type="ECO:0000256" key="9">
    <source>
        <dbReference type="PIRNR" id="PIRNR017209"/>
    </source>
</evidence>
<comment type="similarity">
    <text evidence="2 9">Belongs to the MscS (TC 1.A.23) family.</text>
</comment>
<dbReference type="GO" id="GO:0005886">
    <property type="term" value="C:plasma membrane"/>
    <property type="evidence" value="ECO:0007669"/>
    <property type="project" value="UniProtKB-ARBA"/>
</dbReference>
<keyword evidence="8" id="KW-0407">Ion channel</keyword>
<keyword evidence="7 9" id="KW-0472">Membrane</keyword>
<evidence type="ECO:0000256" key="8">
    <source>
        <dbReference type="ARBA" id="ARBA00023303"/>
    </source>
</evidence>
<reference evidence="13" key="1">
    <citation type="journal article" date="2020" name="bioRxiv">
        <title>Hybrid origin of Populus tomentosa Carr. identified through genome sequencing and phylogenomic analysis.</title>
        <authorList>
            <person name="An X."/>
            <person name="Gao K."/>
            <person name="Chen Z."/>
            <person name="Li J."/>
            <person name="Yang X."/>
            <person name="Yang X."/>
            <person name="Zhou J."/>
            <person name="Guo T."/>
            <person name="Zhao T."/>
            <person name="Huang S."/>
            <person name="Miao D."/>
            <person name="Khan W.U."/>
            <person name="Rao P."/>
            <person name="Ye M."/>
            <person name="Lei B."/>
            <person name="Liao W."/>
            <person name="Wang J."/>
            <person name="Ji L."/>
            <person name="Li Y."/>
            <person name="Guo B."/>
            <person name="Mustafa N.S."/>
            <person name="Li S."/>
            <person name="Yun Q."/>
            <person name="Keller S.R."/>
            <person name="Mao J."/>
            <person name="Zhang R."/>
            <person name="Strauss S.H."/>
        </authorList>
    </citation>
    <scope>NUCLEOTIDE SEQUENCE</scope>
    <source>
        <strain evidence="13">GM15</strain>
        <tissue evidence="13">Leaf</tissue>
    </source>
</reference>
<keyword evidence="4 11" id="KW-0812">Transmembrane</keyword>
<keyword evidence="5 11" id="KW-1133">Transmembrane helix</keyword>
<feature type="transmembrane region" description="Helical" evidence="11">
    <location>
        <begin position="254"/>
        <end position="272"/>
    </location>
</feature>
<dbReference type="AlphaFoldDB" id="A0A8X7YP34"/>
<evidence type="ECO:0000256" key="10">
    <source>
        <dbReference type="SAM" id="MobiDB-lite"/>
    </source>
</evidence>
<gene>
    <name evidence="13" type="ORF">POTOM_044229</name>
</gene>
<feature type="region of interest" description="Disordered" evidence="10">
    <location>
        <begin position="121"/>
        <end position="153"/>
    </location>
</feature>
<proteinExistence type="inferred from homology"/>
<dbReference type="EMBL" id="JAAWWB010000025">
    <property type="protein sequence ID" value="KAG6752013.1"/>
    <property type="molecule type" value="Genomic_DNA"/>
</dbReference>
<keyword evidence="3" id="KW-0813">Transport</keyword>
<keyword evidence="14" id="KW-1185">Reference proteome</keyword>
<evidence type="ECO:0000256" key="5">
    <source>
        <dbReference type="ARBA" id="ARBA00022989"/>
    </source>
</evidence>
<feature type="transmembrane region" description="Helical" evidence="11">
    <location>
        <begin position="284"/>
        <end position="304"/>
    </location>
</feature>
<feature type="transmembrane region" description="Helical" evidence="11">
    <location>
        <begin position="172"/>
        <end position="192"/>
    </location>
</feature>
<evidence type="ECO:0000256" key="4">
    <source>
        <dbReference type="ARBA" id="ARBA00022692"/>
    </source>
</evidence>
<evidence type="ECO:0000313" key="14">
    <source>
        <dbReference type="Proteomes" id="UP000886885"/>
    </source>
</evidence>
<feature type="compositionally biased region" description="Basic residues" evidence="10">
    <location>
        <begin position="350"/>
        <end position="360"/>
    </location>
</feature>
<feature type="transmembrane region" description="Helical" evidence="11">
    <location>
        <begin position="522"/>
        <end position="542"/>
    </location>
</feature>
<evidence type="ECO:0000256" key="1">
    <source>
        <dbReference type="ARBA" id="ARBA00004141"/>
    </source>
</evidence>
<feature type="compositionally biased region" description="Polar residues" evidence="10">
    <location>
        <begin position="62"/>
        <end position="71"/>
    </location>
</feature>
<dbReference type="PANTHER" id="PTHR31618">
    <property type="entry name" value="MECHANOSENSITIVE ION CHANNEL PROTEIN 5"/>
    <property type="match status" value="1"/>
</dbReference>
<evidence type="ECO:0000256" key="7">
    <source>
        <dbReference type="ARBA" id="ARBA00023136"/>
    </source>
</evidence>
<feature type="region of interest" description="Disordered" evidence="10">
    <location>
        <begin position="340"/>
        <end position="372"/>
    </location>
</feature>
<dbReference type="FunFam" id="2.30.30.60:FF:000003">
    <property type="entry name" value="Predicted mechanosensitive ion channel"/>
    <property type="match status" value="1"/>
</dbReference>
<dbReference type="GO" id="GO:0008381">
    <property type="term" value="F:mechanosensitive monoatomic ion channel activity"/>
    <property type="evidence" value="ECO:0007669"/>
    <property type="project" value="TreeGrafter"/>
</dbReference>